<evidence type="ECO:0000313" key="6">
    <source>
        <dbReference type="Proteomes" id="UP000606600"/>
    </source>
</evidence>
<protein>
    <submittedName>
        <fullName evidence="5">Helix-turn-helix transcriptional regulator</fullName>
    </submittedName>
</protein>
<keyword evidence="2" id="KW-0238">DNA-binding</keyword>
<accession>A0ABR7WP60</accession>
<evidence type="ECO:0000256" key="2">
    <source>
        <dbReference type="ARBA" id="ARBA00023125"/>
    </source>
</evidence>
<dbReference type="Proteomes" id="UP000606600">
    <property type="component" value="Unassembled WGS sequence"/>
</dbReference>
<dbReference type="InterPro" id="IPR036388">
    <property type="entry name" value="WH-like_DNA-bd_sf"/>
</dbReference>
<keyword evidence="1" id="KW-0805">Transcription regulation</keyword>
<evidence type="ECO:0000259" key="4">
    <source>
        <dbReference type="PROSITE" id="PS51118"/>
    </source>
</evidence>
<name>A0ABR7WP60_9SPHI</name>
<proteinExistence type="predicted"/>
<dbReference type="InterPro" id="IPR002577">
    <property type="entry name" value="HTH_HxlR"/>
</dbReference>
<keyword evidence="6" id="KW-1185">Reference proteome</keyword>
<evidence type="ECO:0000313" key="5">
    <source>
        <dbReference type="EMBL" id="MBD1364090.1"/>
    </source>
</evidence>
<dbReference type="SUPFAM" id="SSF46785">
    <property type="entry name" value="Winged helix' DNA-binding domain"/>
    <property type="match status" value="1"/>
</dbReference>
<evidence type="ECO:0000256" key="1">
    <source>
        <dbReference type="ARBA" id="ARBA00023015"/>
    </source>
</evidence>
<reference evidence="5 6" key="1">
    <citation type="submission" date="2020-09" db="EMBL/GenBank/DDBJ databases">
        <title>Novel species of Mucilaginibacter isolated from a glacier on the Tibetan Plateau.</title>
        <authorList>
            <person name="Liu Q."/>
            <person name="Xin Y.-H."/>
        </authorList>
    </citation>
    <scope>NUCLEOTIDE SEQUENCE [LARGE SCALE GENOMIC DNA]</scope>
    <source>
        <strain evidence="5 6">ZT4R22</strain>
    </source>
</reference>
<comment type="caution">
    <text evidence="5">The sequence shown here is derived from an EMBL/GenBank/DDBJ whole genome shotgun (WGS) entry which is preliminary data.</text>
</comment>
<gene>
    <name evidence="5" type="ORF">IDJ77_09745</name>
</gene>
<dbReference type="Pfam" id="PF01638">
    <property type="entry name" value="HxlR"/>
    <property type="match status" value="1"/>
</dbReference>
<dbReference type="EMBL" id="JACWMY010000004">
    <property type="protein sequence ID" value="MBD1364090.1"/>
    <property type="molecule type" value="Genomic_DNA"/>
</dbReference>
<dbReference type="PANTHER" id="PTHR33204:SF29">
    <property type="entry name" value="TRANSCRIPTIONAL REGULATOR"/>
    <property type="match status" value="1"/>
</dbReference>
<feature type="domain" description="HTH hxlR-type" evidence="4">
    <location>
        <begin position="12"/>
        <end position="110"/>
    </location>
</feature>
<keyword evidence="3" id="KW-0804">Transcription</keyword>
<dbReference type="InterPro" id="IPR036390">
    <property type="entry name" value="WH_DNA-bd_sf"/>
</dbReference>
<dbReference type="Gene3D" id="1.10.10.10">
    <property type="entry name" value="Winged helix-like DNA-binding domain superfamily/Winged helix DNA-binding domain"/>
    <property type="match status" value="1"/>
</dbReference>
<evidence type="ECO:0000256" key="3">
    <source>
        <dbReference type="ARBA" id="ARBA00023163"/>
    </source>
</evidence>
<organism evidence="5 6">
    <name type="scientific">Mucilaginibacter pankratovii</name>
    <dbReference type="NCBI Taxonomy" id="2772110"/>
    <lineage>
        <taxon>Bacteria</taxon>
        <taxon>Pseudomonadati</taxon>
        <taxon>Bacteroidota</taxon>
        <taxon>Sphingobacteriia</taxon>
        <taxon>Sphingobacteriales</taxon>
        <taxon>Sphingobacteriaceae</taxon>
        <taxon>Mucilaginibacter</taxon>
    </lineage>
</organism>
<dbReference type="PANTHER" id="PTHR33204">
    <property type="entry name" value="TRANSCRIPTIONAL REGULATOR, MARR FAMILY"/>
    <property type="match status" value="1"/>
</dbReference>
<sequence>MEKKSKNKPPKCGIDYAFQRIGGKYKGRILWRLRGGTLRYGELRRTVTGITPKMLTQTLRELEEDGLISRKVYVEVPPKVEYTLTENGHHLLPFLTLLRDWAKEQMVLNNIVAMP</sequence>
<dbReference type="RefSeq" id="WP_191188751.1">
    <property type="nucleotide sequence ID" value="NZ_JACWMY010000004.1"/>
</dbReference>
<dbReference type="PROSITE" id="PS51118">
    <property type="entry name" value="HTH_HXLR"/>
    <property type="match status" value="1"/>
</dbReference>